<keyword evidence="1" id="KW-0175">Coiled coil</keyword>
<dbReference type="KEGG" id="sch:Sphch_0463"/>
<proteinExistence type="predicted"/>
<dbReference type="EMBL" id="CP002798">
    <property type="protein sequence ID" value="AEG48160.1"/>
    <property type="molecule type" value="Genomic_DNA"/>
</dbReference>
<dbReference type="InterPro" id="IPR052909">
    <property type="entry name" value="Transposase_6_like"/>
</dbReference>
<name>F6EWZ7_SPHCR</name>
<evidence type="ECO:0000313" key="3">
    <source>
        <dbReference type="EMBL" id="AEG48160.1"/>
    </source>
</evidence>
<keyword evidence="4" id="KW-1185">Reference proteome</keyword>
<evidence type="ECO:0000313" key="4">
    <source>
        <dbReference type="Proteomes" id="UP000007150"/>
    </source>
</evidence>
<evidence type="ECO:0000256" key="1">
    <source>
        <dbReference type="SAM" id="Coils"/>
    </source>
</evidence>
<feature type="domain" description="Insertion element IS402-like" evidence="2">
    <location>
        <begin position="7"/>
        <end position="79"/>
    </location>
</feature>
<feature type="coiled-coil region" evidence="1">
    <location>
        <begin position="190"/>
        <end position="261"/>
    </location>
</feature>
<dbReference type="HOGENOM" id="CLU_792024_0_0_5"/>
<dbReference type="STRING" id="690566.Sphch_0463"/>
<dbReference type="PANTHER" id="PTHR46637:SF1">
    <property type="entry name" value="BLL5188 PROTEIN"/>
    <property type="match status" value="1"/>
</dbReference>
<reference evidence="3 4" key="1">
    <citation type="submission" date="2011-05" db="EMBL/GenBank/DDBJ databases">
        <title>Complete sequence of chromosome 1 of Sphingobium chlorophenolicum L-1.</title>
        <authorList>
            <consortium name="US DOE Joint Genome Institute"/>
            <person name="Lucas S."/>
            <person name="Han J."/>
            <person name="Lapidus A."/>
            <person name="Cheng J.-F."/>
            <person name="Goodwin L."/>
            <person name="Pitluck S."/>
            <person name="Peters L."/>
            <person name="Daligault H."/>
            <person name="Han C."/>
            <person name="Tapia R."/>
            <person name="Land M."/>
            <person name="Hauser L."/>
            <person name="Kyrpides N."/>
            <person name="Ivanova N."/>
            <person name="Pagani I."/>
            <person name="Turner P."/>
            <person name="Copley S."/>
            <person name="Woyke T."/>
        </authorList>
    </citation>
    <scope>NUCLEOTIDE SEQUENCE [LARGE SCALE GENOMIC DNA]</scope>
    <source>
        <strain evidence="3 4">L-1</strain>
    </source>
</reference>
<dbReference type="Pfam" id="PF13340">
    <property type="entry name" value="DUF4096"/>
    <property type="match status" value="1"/>
</dbReference>
<organism evidence="3 4">
    <name type="scientific">Sphingobium chlorophenolicum L-1</name>
    <dbReference type="NCBI Taxonomy" id="690566"/>
    <lineage>
        <taxon>Bacteria</taxon>
        <taxon>Pseudomonadati</taxon>
        <taxon>Pseudomonadota</taxon>
        <taxon>Alphaproteobacteria</taxon>
        <taxon>Sphingomonadales</taxon>
        <taxon>Sphingomonadaceae</taxon>
        <taxon>Sphingobium</taxon>
    </lineage>
</organism>
<sequence length="350" mass="39730">MGERIGLSNDEWALIGPLLPAERGRGCRPAGDNRRFFEGMMWMARTGSQWRHLPDEYGKWNSVFRRYRRWVEIGVFDALLETLAEMAEFAEVQAVMLAQPATEGSAVRDSRDAPRWRMLLCRLRGSHDAPHLRQGRPIPLLHLLHDGTTGETACRGRTIPMDALDSMVVSHLEERLLAPERLEELLAGLLKRREEHAGRLKGRIAELRRRAADAETKLTRLYEAIENGLAEMDGANLKGRIVELKRIRDAARADADRAENRGEGDDNRVMPELLRRFGVDARKKIRDREGGFRRHHLQALVQRVEVGADEIRIRGSKPRLLQTLVASGGNYGVETVAHGVRSFVPNWLPE</sequence>
<evidence type="ECO:0000259" key="2">
    <source>
        <dbReference type="Pfam" id="PF13340"/>
    </source>
</evidence>
<dbReference type="InterPro" id="IPR025161">
    <property type="entry name" value="IS402-like_dom"/>
</dbReference>
<dbReference type="Proteomes" id="UP000007150">
    <property type="component" value="Chromosome 1"/>
</dbReference>
<protein>
    <recommendedName>
        <fullName evidence="2">Insertion element IS402-like domain-containing protein</fullName>
    </recommendedName>
</protein>
<dbReference type="PANTHER" id="PTHR46637">
    <property type="entry name" value="TIS1421-TRANSPOSASE PROTEIN A"/>
    <property type="match status" value="1"/>
</dbReference>
<accession>F6EWZ7</accession>
<gene>
    <name evidence="3" type="ORF">Sphch_0463</name>
</gene>
<dbReference type="AlphaFoldDB" id="F6EWZ7"/>